<dbReference type="AlphaFoldDB" id="A0A6N7XUB2"/>
<comment type="caution">
    <text evidence="1">The sequence shown here is derived from an EMBL/GenBank/DDBJ whole genome shotgun (WGS) entry which is preliminary data.</text>
</comment>
<reference evidence="1 2" key="1">
    <citation type="submission" date="2019-09" db="EMBL/GenBank/DDBJ databases">
        <title>In-depth cultivation of the pig gut microbiome towards novel bacterial diversity and tailored functional studies.</title>
        <authorList>
            <person name="Wylensek D."/>
            <person name="Hitch T.C.A."/>
            <person name="Clavel T."/>
        </authorList>
    </citation>
    <scope>NUCLEOTIDE SEQUENCE [LARGE SCALE GENOMIC DNA]</scope>
    <source>
        <strain evidence="1 2">WCA3-693-APC-4?</strain>
    </source>
</reference>
<evidence type="ECO:0000313" key="2">
    <source>
        <dbReference type="Proteomes" id="UP000469523"/>
    </source>
</evidence>
<organism evidence="1 2">
    <name type="scientific">Tissierella pigra</name>
    <dbReference type="NCBI Taxonomy" id="2607614"/>
    <lineage>
        <taxon>Bacteria</taxon>
        <taxon>Bacillati</taxon>
        <taxon>Bacillota</taxon>
        <taxon>Tissierellia</taxon>
        <taxon>Tissierellales</taxon>
        <taxon>Tissierellaceae</taxon>
        <taxon>Tissierella</taxon>
    </lineage>
</organism>
<dbReference type="EMBL" id="VUNQ01000009">
    <property type="protein sequence ID" value="MSU01013.1"/>
    <property type="molecule type" value="Genomic_DNA"/>
</dbReference>
<protein>
    <recommendedName>
        <fullName evidence="3">Glutaredoxin</fullName>
    </recommendedName>
</protein>
<proteinExistence type="predicted"/>
<sequence>MLNLKMFLKYRDNYEVFKEVKESGRVGLPCIVVNNGEEIIFDYNEFKI</sequence>
<evidence type="ECO:0008006" key="3">
    <source>
        <dbReference type="Google" id="ProtNLM"/>
    </source>
</evidence>
<evidence type="ECO:0000313" key="1">
    <source>
        <dbReference type="EMBL" id="MSU01013.1"/>
    </source>
</evidence>
<gene>
    <name evidence="1" type="ORF">FYJ83_05980</name>
</gene>
<accession>A0A6N7XUB2</accession>
<name>A0A6N7XUB2_9FIRM</name>
<dbReference type="Proteomes" id="UP000469523">
    <property type="component" value="Unassembled WGS sequence"/>
</dbReference>
<keyword evidence="2" id="KW-1185">Reference proteome</keyword>